<feature type="signal peptide" evidence="1">
    <location>
        <begin position="1"/>
        <end position="28"/>
    </location>
</feature>
<evidence type="ECO:0000313" key="5">
    <source>
        <dbReference type="Proteomes" id="UP000034416"/>
    </source>
</evidence>
<dbReference type="Proteomes" id="UP000034416">
    <property type="component" value="Unassembled WGS sequence"/>
</dbReference>
<dbReference type="AlphaFoldDB" id="A0A0F5MUJ6"/>
<organism evidence="3 5">
    <name type="scientific">Mycolicibacter arupensis</name>
    <dbReference type="NCBI Taxonomy" id="342002"/>
    <lineage>
        <taxon>Bacteria</taxon>
        <taxon>Bacillati</taxon>
        <taxon>Actinomycetota</taxon>
        <taxon>Actinomycetes</taxon>
        <taxon>Mycobacteriales</taxon>
        <taxon>Mycobacteriaceae</taxon>
        <taxon>Mycolicibacter</taxon>
    </lineage>
</organism>
<feature type="chain" id="PRO_5002493257" description="DUF732 domain-containing protein" evidence="1">
    <location>
        <begin position="29"/>
        <end position="106"/>
    </location>
</feature>
<protein>
    <recommendedName>
        <fullName evidence="2">DUF732 domain-containing protein</fullName>
    </recommendedName>
</protein>
<keyword evidence="1" id="KW-0732">Signal</keyword>
<evidence type="ECO:0000313" key="6">
    <source>
        <dbReference type="Proteomes" id="UP000192327"/>
    </source>
</evidence>
<dbReference type="InterPro" id="IPR007969">
    <property type="entry name" value="DUF732"/>
</dbReference>
<name>A0A0F5MUJ6_9MYCO</name>
<accession>A0A0F5MUJ6</accession>
<feature type="domain" description="DUF732" evidence="2">
    <location>
        <begin position="32"/>
        <end position="104"/>
    </location>
</feature>
<proteinExistence type="predicted"/>
<dbReference type="EMBL" id="MVHH01000031">
    <property type="protein sequence ID" value="OQZ95407.1"/>
    <property type="molecule type" value="Genomic_DNA"/>
</dbReference>
<dbReference type="RefSeq" id="WP_046190958.1">
    <property type="nucleotide sequence ID" value="NZ_JACKUJ010000048.1"/>
</dbReference>
<reference evidence="3" key="2">
    <citation type="submission" date="2015-04" db="EMBL/GenBank/DDBJ databases">
        <title>Genome sequence of Mycobacterium arupense strain GUC1.</title>
        <authorList>
            <person name="Greninger A.L."/>
            <person name="Cunningham G."/>
            <person name="Chiu C.Y."/>
            <person name="Miller S."/>
        </authorList>
    </citation>
    <scope>NUCLEOTIDE SEQUENCE</scope>
    <source>
        <strain evidence="3">GUC1</strain>
    </source>
</reference>
<evidence type="ECO:0000313" key="3">
    <source>
        <dbReference type="EMBL" id="KKB97697.1"/>
    </source>
</evidence>
<evidence type="ECO:0000259" key="2">
    <source>
        <dbReference type="Pfam" id="PF05305"/>
    </source>
</evidence>
<dbReference type="PATRIC" id="fig|342002.3.peg.2308"/>
<reference evidence="4 6" key="3">
    <citation type="submission" date="2016-12" db="EMBL/GenBank/DDBJ databases">
        <title>The new phylogeny of genus Mycobacterium.</title>
        <authorList>
            <person name="Tortoli E."/>
            <person name="Trovato A."/>
            <person name="Cirillo D.M."/>
        </authorList>
    </citation>
    <scope>NUCLEOTIDE SEQUENCE [LARGE SCALE GENOMIC DNA]</scope>
    <source>
        <strain evidence="4 6">DSM 44942</strain>
    </source>
</reference>
<reference evidence="5" key="1">
    <citation type="submission" date="2015-04" db="EMBL/GenBank/DDBJ databases">
        <title>Genome sequence of Mycobacterium arupense GUC1.</title>
        <authorList>
            <person name="Greninger A.L."/>
            <person name="Cunningham G."/>
            <person name="Chiu C.Y."/>
            <person name="Miller S."/>
        </authorList>
    </citation>
    <scope>NUCLEOTIDE SEQUENCE [LARGE SCALE GENOMIC DNA]</scope>
    <source>
        <strain evidence="5">GUC1</strain>
    </source>
</reference>
<gene>
    <name evidence="4" type="ORF">BST15_14215</name>
    <name evidence="3" type="ORF">WR43_17940</name>
</gene>
<dbReference type="Proteomes" id="UP000192327">
    <property type="component" value="Unassembled WGS sequence"/>
</dbReference>
<evidence type="ECO:0000313" key="4">
    <source>
        <dbReference type="EMBL" id="OQZ95407.1"/>
    </source>
</evidence>
<comment type="caution">
    <text evidence="3">The sequence shown here is derived from an EMBL/GenBank/DDBJ whole genome shotgun (WGS) entry which is preliminary data.</text>
</comment>
<dbReference type="Pfam" id="PF05305">
    <property type="entry name" value="DUF732"/>
    <property type="match status" value="1"/>
</dbReference>
<dbReference type="EMBL" id="LASW01000112">
    <property type="protein sequence ID" value="KKB97697.1"/>
    <property type="molecule type" value="Genomic_DNA"/>
</dbReference>
<evidence type="ECO:0000256" key="1">
    <source>
        <dbReference type="SAM" id="SignalP"/>
    </source>
</evidence>
<sequence>MKKPEFTFAVLAGSLCVATLFAAAPAMAAGDEAGYLAEIHSNGAILPMGGLMGDAQLIAGGYEACGQIRGGMSPATLADSKRGFNVYFDPDKMIAASQRYLCPDTL</sequence>
<keyword evidence="6" id="KW-1185">Reference proteome</keyword>